<feature type="region of interest" description="Disordered" evidence="1">
    <location>
        <begin position="1"/>
        <end position="38"/>
    </location>
</feature>
<evidence type="ECO:0000313" key="2">
    <source>
        <dbReference type="EMBL" id="AGK86957.1"/>
    </source>
</evidence>
<evidence type="ECO:0000313" key="3">
    <source>
        <dbReference type="Proteomes" id="UP000258501"/>
    </source>
</evidence>
<feature type="compositionally biased region" description="Basic residues" evidence="1">
    <location>
        <begin position="166"/>
        <end position="176"/>
    </location>
</feature>
<reference evidence="2 3" key="1">
    <citation type="submission" date="2013-02" db="EMBL/GenBank/DDBJ databases">
        <authorList>
            <person name="Lukaszewicz M."/>
            <person name="Biegalska A."/>
            <person name="Krasowska A."/>
        </authorList>
    </citation>
    <scope>NUCLEOTIDE SEQUENCE [LARGE SCALE GENOMIC DNA]</scope>
</reference>
<sequence>MSKNSKQSSLSRSIARGGGARGLTGINSNGKDAYKRSKQSTKGHYKLEFIETYDKITEKDIELRKVYGIDLVSANVGVPTDMIRLKAKKKTGDQTLTSLDEVYYVKVGKDTYGKLSIRTQRLWKSNMLIFVFQKKKTAPKPPQKAFSRKVGFKKRTAGQKSQASRKSYRTRREGKH</sequence>
<feature type="region of interest" description="Disordered" evidence="1">
    <location>
        <begin position="136"/>
        <end position="176"/>
    </location>
</feature>
<feature type="compositionally biased region" description="Low complexity" evidence="1">
    <location>
        <begin position="1"/>
        <end position="15"/>
    </location>
</feature>
<proteinExistence type="predicted"/>
<gene>
    <name evidence="2" type="ORF">SIOphi_00745</name>
</gene>
<name>R4JDV9_9CAUD</name>
<feature type="compositionally biased region" description="Basic residues" evidence="1">
    <location>
        <begin position="146"/>
        <end position="157"/>
    </location>
</feature>
<protein>
    <submittedName>
        <fullName evidence="2">Uncharacterized protein</fullName>
    </submittedName>
</protein>
<keyword evidence="3" id="KW-1185">Reference proteome</keyword>
<organism evidence="2 3">
    <name type="scientific">Bacillus phage SIOphi</name>
    <dbReference type="NCBI Taxonomy" id="1285382"/>
    <lineage>
        <taxon>Viruses</taxon>
        <taxon>Duplodnaviria</taxon>
        <taxon>Heunggongvirae</taxon>
        <taxon>Uroviricota</taxon>
        <taxon>Caudoviricetes</taxon>
        <taxon>Herelleviridae</taxon>
        <taxon>Bastillevirinae</taxon>
        <taxon>Siophivirus</taxon>
        <taxon>Siophivirus SIOphi</taxon>
    </lineage>
</organism>
<dbReference type="Proteomes" id="UP000258501">
    <property type="component" value="Segment"/>
</dbReference>
<evidence type="ECO:0000256" key="1">
    <source>
        <dbReference type="SAM" id="MobiDB-lite"/>
    </source>
</evidence>
<dbReference type="OrthoDB" id="13760at10239"/>
<dbReference type="EMBL" id="KC699836">
    <property type="protein sequence ID" value="AGK86957.1"/>
    <property type="molecule type" value="Genomic_DNA"/>
</dbReference>
<accession>R4JDV9</accession>